<dbReference type="GO" id="GO:0004190">
    <property type="term" value="F:aspartic-type endopeptidase activity"/>
    <property type="evidence" value="ECO:0007669"/>
    <property type="project" value="InterPro"/>
</dbReference>
<dbReference type="PANTHER" id="PTHR47966">
    <property type="entry name" value="BETA-SITE APP-CLEAVING ENZYME, ISOFORM A-RELATED"/>
    <property type="match status" value="1"/>
</dbReference>
<dbReference type="CDD" id="cd05471">
    <property type="entry name" value="pepsin_like"/>
    <property type="match status" value="1"/>
</dbReference>
<dbReference type="InterPro" id="IPR001461">
    <property type="entry name" value="Aspartic_peptidase_A1"/>
</dbReference>
<organism evidence="3 4">
    <name type="scientific">Phlebiopsis gigantea (strain 11061_1 CR5-6)</name>
    <name type="common">White-rot fungus</name>
    <name type="synonym">Peniophora gigantea</name>
    <dbReference type="NCBI Taxonomy" id="745531"/>
    <lineage>
        <taxon>Eukaryota</taxon>
        <taxon>Fungi</taxon>
        <taxon>Dikarya</taxon>
        <taxon>Basidiomycota</taxon>
        <taxon>Agaricomycotina</taxon>
        <taxon>Agaricomycetes</taxon>
        <taxon>Polyporales</taxon>
        <taxon>Phanerochaetaceae</taxon>
        <taxon>Phlebiopsis</taxon>
    </lineage>
</organism>
<evidence type="ECO:0000259" key="2">
    <source>
        <dbReference type="PROSITE" id="PS51767"/>
    </source>
</evidence>
<keyword evidence="4" id="KW-1185">Reference proteome</keyword>
<dbReference type="PRINTS" id="PR00792">
    <property type="entry name" value="PEPSIN"/>
</dbReference>
<dbReference type="InterPro" id="IPR021109">
    <property type="entry name" value="Peptidase_aspartic_dom_sf"/>
</dbReference>
<dbReference type="SUPFAM" id="SSF50630">
    <property type="entry name" value="Acid proteases"/>
    <property type="match status" value="1"/>
</dbReference>
<dbReference type="GO" id="GO:0006508">
    <property type="term" value="P:proteolysis"/>
    <property type="evidence" value="ECO:0007669"/>
    <property type="project" value="InterPro"/>
</dbReference>
<comment type="similarity">
    <text evidence="1">Belongs to the peptidase A1 family.</text>
</comment>
<dbReference type="OrthoDB" id="771136at2759"/>
<sequence length="504" mass="53279">MQCFHRSYFAVIQLGNISFRTALDTGSSDAWLISSACTTSACSVPKYQLAYKSPSFVTVNNNQTAFNVSFADGTFANGFVALETFQVKNLTVPNQGFGVVSHSNLSFTDDISGLLGLGFPRLSTIFNSVPSLTPFFATMAQRGQLEYPLFGLNLGMNTSDTGSLTFGAVDGSVVSNISSIVWNEVMPFAPFGSESNASSYLQWTIPMGNLTVNGTSLTPIPTYSNISRNSLALFDVGTSGIFGPFQDVSRIYSAIPGSRLVDEAGQWVVPCDANETISFSFGHKIFLMQPTDYLIGPSESTPDLCLSWPRARAPTSDGIDWQLGTPFLRTVYSIFSFGIDTKEAPMIGLFPLRNATAPVQSPDEVASFFSAASATVSTVLPNFLLSTPSPTTPPYAFNTSVSVSVGEIVSSGLATSTYSPAIGSHHVNATAIPTLAPSPTLATFILTSDGQLVTSVSTAASPSITLGTPPGWSNGSTSHARVTLGTAVFAAFVPLFLLSARLVL</sequence>
<accession>A0A0C3S9D8</accession>
<dbReference type="PANTHER" id="PTHR47966:SF74">
    <property type="entry name" value="AGR407CP"/>
    <property type="match status" value="1"/>
</dbReference>
<feature type="domain" description="Peptidase A1" evidence="2">
    <location>
        <begin position="8"/>
        <end position="350"/>
    </location>
</feature>
<dbReference type="InterPro" id="IPR034164">
    <property type="entry name" value="Pepsin-like_dom"/>
</dbReference>
<proteinExistence type="inferred from homology"/>
<dbReference type="STRING" id="745531.A0A0C3S9D8"/>
<evidence type="ECO:0000313" key="3">
    <source>
        <dbReference type="EMBL" id="KIP08207.1"/>
    </source>
</evidence>
<dbReference type="InterPro" id="IPR033121">
    <property type="entry name" value="PEPTIDASE_A1"/>
</dbReference>
<dbReference type="HOGENOM" id="CLU_037038_0_0_1"/>
<protein>
    <recommendedName>
        <fullName evidence="2">Peptidase A1 domain-containing protein</fullName>
    </recommendedName>
</protein>
<dbReference type="Proteomes" id="UP000053257">
    <property type="component" value="Unassembled WGS sequence"/>
</dbReference>
<dbReference type="AlphaFoldDB" id="A0A0C3S9D8"/>
<gene>
    <name evidence="3" type="ORF">PHLGIDRAFT_69749</name>
</gene>
<reference evidence="3 4" key="1">
    <citation type="journal article" date="2014" name="PLoS Genet.">
        <title>Analysis of the Phlebiopsis gigantea genome, transcriptome and secretome provides insight into its pioneer colonization strategies of wood.</title>
        <authorList>
            <person name="Hori C."/>
            <person name="Ishida T."/>
            <person name="Igarashi K."/>
            <person name="Samejima M."/>
            <person name="Suzuki H."/>
            <person name="Master E."/>
            <person name="Ferreira P."/>
            <person name="Ruiz-Duenas F.J."/>
            <person name="Held B."/>
            <person name="Canessa P."/>
            <person name="Larrondo L.F."/>
            <person name="Schmoll M."/>
            <person name="Druzhinina I.S."/>
            <person name="Kubicek C.P."/>
            <person name="Gaskell J.A."/>
            <person name="Kersten P."/>
            <person name="St John F."/>
            <person name="Glasner J."/>
            <person name="Sabat G."/>
            <person name="Splinter BonDurant S."/>
            <person name="Syed K."/>
            <person name="Yadav J."/>
            <person name="Mgbeahuruike A.C."/>
            <person name="Kovalchuk A."/>
            <person name="Asiegbu F.O."/>
            <person name="Lackner G."/>
            <person name="Hoffmeister D."/>
            <person name="Rencoret J."/>
            <person name="Gutierrez A."/>
            <person name="Sun H."/>
            <person name="Lindquist E."/>
            <person name="Barry K."/>
            <person name="Riley R."/>
            <person name="Grigoriev I.V."/>
            <person name="Henrissat B."/>
            <person name="Kues U."/>
            <person name="Berka R.M."/>
            <person name="Martinez A.T."/>
            <person name="Covert S.F."/>
            <person name="Blanchette R.A."/>
            <person name="Cullen D."/>
        </authorList>
    </citation>
    <scope>NUCLEOTIDE SEQUENCE [LARGE SCALE GENOMIC DNA]</scope>
    <source>
        <strain evidence="3 4">11061_1 CR5-6</strain>
    </source>
</reference>
<dbReference type="PROSITE" id="PS51767">
    <property type="entry name" value="PEPTIDASE_A1"/>
    <property type="match status" value="1"/>
</dbReference>
<evidence type="ECO:0000313" key="4">
    <source>
        <dbReference type="Proteomes" id="UP000053257"/>
    </source>
</evidence>
<name>A0A0C3S9D8_PHLG1</name>
<dbReference type="EMBL" id="KN840483">
    <property type="protein sequence ID" value="KIP08207.1"/>
    <property type="molecule type" value="Genomic_DNA"/>
</dbReference>
<dbReference type="Pfam" id="PF00026">
    <property type="entry name" value="Asp"/>
    <property type="match status" value="1"/>
</dbReference>
<evidence type="ECO:0000256" key="1">
    <source>
        <dbReference type="ARBA" id="ARBA00007447"/>
    </source>
</evidence>
<dbReference type="Gene3D" id="2.40.70.10">
    <property type="entry name" value="Acid Proteases"/>
    <property type="match status" value="2"/>
</dbReference>